<comment type="caution">
    <text evidence="4">The sequence shown here is derived from an EMBL/GenBank/DDBJ whole genome shotgun (WGS) entry which is preliminary data.</text>
</comment>
<evidence type="ECO:0000256" key="1">
    <source>
        <dbReference type="ARBA" id="ARBA00010839"/>
    </source>
</evidence>
<dbReference type="RefSeq" id="WP_153343964.1">
    <property type="nucleotide sequence ID" value="NZ_WEGI01000008.1"/>
</dbReference>
<dbReference type="EMBL" id="WEGI01000008">
    <property type="protein sequence ID" value="MQY28165.1"/>
    <property type="molecule type" value="Genomic_DNA"/>
</dbReference>
<dbReference type="InterPro" id="IPR023006">
    <property type="entry name" value="YchJ-like"/>
</dbReference>
<dbReference type="Proteomes" id="UP000431401">
    <property type="component" value="Unassembled WGS sequence"/>
</dbReference>
<reference evidence="4 5" key="1">
    <citation type="submission" date="2019-10" db="EMBL/GenBank/DDBJ databases">
        <title>Nocardia macrotermitis sp. nov. and Nocardia aurantia sp. nov., isolated from the gut of fungus growing-termite Macrotermes natalensis.</title>
        <authorList>
            <person name="Benndorf R."/>
            <person name="Schwitalla J."/>
            <person name="Martin K."/>
            <person name="De Beer W."/>
            <person name="Kaster A.-K."/>
            <person name="Vollmers J."/>
            <person name="Poulsen M."/>
            <person name="Beemelmanns C."/>
        </authorList>
    </citation>
    <scope>NUCLEOTIDE SEQUENCE [LARGE SCALE GENOMIC DNA]</scope>
    <source>
        <strain evidence="4 5">RB56</strain>
    </source>
</reference>
<evidence type="ECO:0000259" key="3">
    <source>
        <dbReference type="Pfam" id="PF17775"/>
    </source>
</evidence>
<gene>
    <name evidence="4" type="ORF">NRB56_37480</name>
</gene>
<feature type="domain" description="YchJ-like middle NTF2-like" evidence="3">
    <location>
        <begin position="40"/>
        <end position="134"/>
    </location>
</feature>
<evidence type="ECO:0000256" key="2">
    <source>
        <dbReference type="HAMAP-Rule" id="MF_00612"/>
    </source>
</evidence>
<name>A0A7K0DQW5_9NOCA</name>
<dbReference type="OrthoDB" id="21421at2"/>
<dbReference type="InterPro" id="IPR032710">
    <property type="entry name" value="NTF2-like_dom_sf"/>
</dbReference>
<proteinExistence type="inferred from homology"/>
<dbReference type="HAMAP" id="MF_00612">
    <property type="entry name" value="UPF0225"/>
    <property type="match status" value="1"/>
</dbReference>
<evidence type="ECO:0000313" key="5">
    <source>
        <dbReference type="Proteomes" id="UP000431401"/>
    </source>
</evidence>
<dbReference type="Gene3D" id="3.10.450.50">
    <property type="match status" value="1"/>
</dbReference>
<accession>A0A7K0DQW5</accession>
<dbReference type="Pfam" id="PF02810">
    <property type="entry name" value="SEC-C"/>
    <property type="match status" value="1"/>
</dbReference>
<dbReference type="InterPro" id="IPR048469">
    <property type="entry name" value="YchJ-like_M"/>
</dbReference>
<sequence length="141" mass="15359">MVSAADGSIPLDSDPCPCRSGDDFGVCCGPRLSGATPAPTAETLMRSRYTAFAVGDTGYLLRSWHPRTRPRTLALDPEQRWLSLEVLSTERGGPFDDTGVVAFRAHYRTAGTRGSLHESSRFARVDGRWVYVDGDIAADPR</sequence>
<organism evidence="4 5">
    <name type="scientific">Nocardia aurantia</name>
    <dbReference type="NCBI Taxonomy" id="2585199"/>
    <lineage>
        <taxon>Bacteria</taxon>
        <taxon>Bacillati</taxon>
        <taxon>Actinomycetota</taxon>
        <taxon>Actinomycetes</taxon>
        <taxon>Mycobacteriales</taxon>
        <taxon>Nocardiaceae</taxon>
        <taxon>Nocardia</taxon>
    </lineage>
</organism>
<comment type="similarity">
    <text evidence="1 2">Belongs to the UPF0225 family.</text>
</comment>
<dbReference type="AlphaFoldDB" id="A0A7K0DQW5"/>
<dbReference type="InterPro" id="IPR004027">
    <property type="entry name" value="SEC_C_motif"/>
</dbReference>
<keyword evidence="5" id="KW-1185">Reference proteome</keyword>
<dbReference type="SUPFAM" id="SSF54427">
    <property type="entry name" value="NTF2-like"/>
    <property type="match status" value="1"/>
</dbReference>
<evidence type="ECO:0000313" key="4">
    <source>
        <dbReference type="EMBL" id="MQY28165.1"/>
    </source>
</evidence>
<protein>
    <recommendedName>
        <fullName evidence="2">UPF0225 protein NRB56_37480</fullName>
    </recommendedName>
</protein>
<dbReference type="Pfam" id="PF17775">
    <property type="entry name" value="YchJ_M-like"/>
    <property type="match status" value="1"/>
</dbReference>